<keyword evidence="1" id="KW-0472">Membrane</keyword>
<evidence type="ECO:0000313" key="2">
    <source>
        <dbReference type="EMBL" id="KKM22868.1"/>
    </source>
</evidence>
<keyword evidence="1" id="KW-0812">Transmembrane</keyword>
<comment type="caution">
    <text evidence="2">The sequence shown here is derived from an EMBL/GenBank/DDBJ whole genome shotgun (WGS) entry which is preliminary data.</text>
</comment>
<reference evidence="2" key="1">
    <citation type="journal article" date="2015" name="Nature">
        <title>Complex archaea that bridge the gap between prokaryotes and eukaryotes.</title>
        <authorList>
            <person name="Spang A."/>
            <person name="Saw J.H."/>
            <person name="Jorgensen S.L."/>
            <person name="Zaremba-Niedzwiedzka K."/>
            <person name="Martijn J."/>
            <person name="Lind A.E."/>
            <person name="van Eijk R."/>
            <person name="Schleper C."/>
            <person name="Guy L."/>
            <person name="Ettema T.J."/>
        </authorList>
    </citation>
    <scope>NUCLEOTIDE SEQUENCE</scope>
</reference>
<feature type="non-terminal residue" evidence="2">
    <location>
        <position position="318"/>
    </location>
</feature>
<accession>A0A0F9KL16</accession>
<dbReference type="AlphaFoldDB" id="A0A0F9KL16"/>
<dbReference type="EMBL" id="LAZR01013243">
    <property type="protein sequence ID" value="KKM22868.1"/>
    <property type="molecule type" value="Genomic_DNA"/>
</dbReference>
<feature type="transmembrane region" description="Helical" evidence="1">
    <location>
        <begin position="114"/>
        <end position="138"/>
    </location>
</feature>
<feature type="transmembrane region" description="Helical" evidence="1">
    <location>
        <begin position="169"/>
        <end position="186"/>
    </location>
</feature>
<feature type="transmembrane region" description="Helical" evidence="1">
    <location>
        <begin position="198"/>
        <end position="226"/>
    </location>
</feature>
<protein>
    <recommendedName>
        <fullName evidence="3">Glycosyltransferase RgtA/B/C/D-like domain-containing protein</fullName>
    </recommendedName>
</protein>
<proteinExistence type="predicted"/>
<evidence type="ECO:0000256" key="1">
    <source>
        <dbReference type="SAM" id="Phobius"/>
    </source>
</evidence>
<evidence type="ECO:0008006" key="3">
    <source>
        <dbReference type="Google" id="ProtNLM"/>
    </source>
</evidence>
<organism evidence="2">
    <name type="scientific">marine sediment metagenome</name>
    <dbReference type="NCBI Taxonomy" id="412755"/>
    <lineage>
        <taxon>unclassified sequences</taxon>
        <taxon>metagenomes</taxon>
        <taxon>ecological metagenomes</taxon>
    </lineage>
</organism>
<feature type="transmembrane region" description="Helical" evidence="1">
    <location>
        <begin position="26"/>
        <end position="47"/>
    </location>
</feature>
<keyword evidence="1" id="KW-1133">Transmembrane helix</keyword>
<sequence length="318" mass="35659">MPEDLIVKVTRAREILDDRALGRRRWLRFAVVVHLLLAAVVFAPMFLEGKLPIWSTDNYYTHLPNLLFTARDVRAGGLATWNPHVHGGIDYTASAINAALYPPNWPLMLLPEGALFHGLGVRVFLELWLVGVFAYLLFREELRDRRWALFSSVMYQVGGFALWCLTVRATPLILFVTIGLYVVWSFRRRPRYRSFIYLALSAAMVMLGGILPYAFAGVTTLCVLYAMRYWPDSVNPLSRAGYKGTFVAAIATGTLLAMVRLLPVGLSLPESTRVLVDADTQQFLAPRNSPYMGLTALSPDVMGVNFAPSIRLMKSADR</sequence>
<gene>
    <name evidence="2" type="ORF">LCGC14_1620940</name>
</gene>
<name>A0A0F9KL16_9ZZZZ</name>